<evidence type="ECO:0000256" key="1">
    <source>
        <dbReference type="SAM" id="Phobius"/>
    </source>
</evidence>
<gene>
    <name evidence="3" type="ORF">GII31_12960</name>
</gene>
<accession>A0ABX6IIE5</accession>
<evidence type="ECO:0000259" key="2">
    <source>
        <dbReference type="Pfam" id="PF18893"/>
    </source>
</evidence>
<dbReference type="Proteomes" id="UP001059836">
    <property type="component" value="Chromosome"/>
</dbReference>
<name>A0ABX6IIE5_9ACTN</name>
<sequence length="77" mass="8554">MAKKKWKDLTSRQKGVVVATTTIDTGLRTWAGRDLASRTQEEVNGPKWAWGLGLAMVNSVGILPAVYLIWGRKRVSQ</sequence>
<organism evidence="3 4">
    <name type="scientific">Gordonia pseudamarae</name>
    <dbReference type="NCBI Taxonomy" id="2831662"/>
    <lineage>
        <taxon>Bacteria</taxon>
        <taxon>Bacillati</taxon>
        <taxon>Actinomycetota</taxon>
        <taxon>Actinomycetes</taxon>
        <taxon>Mycobacteriales</taxon>
        <taxon>Gordoniaceae</taxon>
        <taxon>Gordonia</taxon>
    </lineage>
</organism>
<protein>
    <recommendedName>
        <fullName evidence="2">DUF5652 domain-containing protein</fullName>
    </recommendedName>
</protein>
<evidence type="ECO:0000313" key="3">
    <source>
        <dbReference type="EMBL" id="QHN35648.1"/>
    </source>
</evidence>
<evidence type="ECO:0000313" key="4">
    <source>
        <dbReference type="Proteomes" id="UP001059836"/>
    </source>
</evidence>
<keyword evidence="4" id="KW-1185">Reference proteome</keyword>
<proteinExistence type="predicted"/>
<keyword evidence="1" id="KW-1133">Transmembrane helix</keyword>
<keyword evidence="1" id="KW-0472">Membrane</keyword>
<dbReference type="InterPro" id="IPR043712">
    <property type="entry name" value="DUF5652"/>
</dbReference>
<dbReference type="EMBL" id="CP045809">
    <property type="protein sequence ID" value="QHN35648.1"/>
    <property type="molecule type" value="Genomic_DNA"/>
</dbReference>
<keyword evidence="1" id="KW-0812">Transmembrane</keyword>
<feature type="transmembrane region" description="Helical" evidence="1">
    <location>
        <begin position="48"/>
        <end position="70"/>
    </location>
</feature>
<reference evidence="3" key="1">
    <citation type="journal article" date="2021" name="Nat. Microbiol.">
        <title>Cocultivation of an ultrasmall environmental parasitic bacterium with lytic ability against bacteria associated with wastewater foams.</title>
        <authorList>
            <person name="Batinovic S."/>
            <person name="Rose J.J.A."/>
            <person name="Ratcliffe J."/>
            <person name="Seviour R.J."/>
            <person name="Petrovski S."/>
        </authorList>
    </citation>
    <scope>NUCLEOTIDE SEQUENCE</scope>
    <source>
        <strain evidence="3">CON9</strain>
    </source>
</reference>
<dbReference type="Pfam" id="PF18893">
    <property type="entry name" value="DUF5652"/>
    <property type="match status" value="1"/>
</dbReference>
<dbReference type="RefSeq" id="WP_213243654.1">
    <property type="nucleotide sequence ID" value="NZ_CP045806.1"/>
</dbReference>
<feature type="domain" description="DUF5652" evidence="2">
    <location>
        <begin position="48"/>
        <end position="74"/>
    </location>
</feature>